<keyword evidence="12" id="KW-1185">Reference proteome</keyword>
<evidence type="ECO:0000256" key="7">
    <source>
        <dbReference type="ARBA" id="ARBA00023163"/>
    </source>
</evidence>
<evidence type="ECO:0000256" key="4">
    <source>
        <dbReference type="ARBA" id="ARBA00022771"/>
    </source>
</evidence>
<dbReference type="SMART" id="SM00385">
    <property type="entry name" value="CYCLIN"/>
    <property type="match status" value="2"/>
</dbReference>
<keyword evidence="3" id="KW-0479">Metal-binding</keyword>
<reference evidence="11 12" key="1">
    <citation type="submission" date="2016-03" db="EMBL/GenBank/DDBJ databases">
        <title>EvidentialGene: Evidence-directed Construction of Genes on Genomes.</title>
        <authorList>
            <person name="Gilbert D.G."/>
            <person name="Choi J.-H."/>
            <person name="Mockaitis K."/>
            <person name="Colbourne J."/>
            <person name="Pfrender M."/>
        </authorList>
    </citation>
    <scope>NUCLEOTIDE SEQUENCE [LARGE SCALE GENOMIC DNA]</scope>
    <source>
        <strain evidence="11 12">Xinb3</strain>
        <tissue evidence="11">Complete organism</tissue>
    </source>
</reference>
<name>A0A162DBS3_9CRUS</name>
<evidence type="ECO:0000256" key="2">
    <source>
        <dbReference type="ARBA" id="ARBA00010857"/>
    </source>
</evidence>
<sequence>ITMKRAREKITTMGQQLNLNQHCIDMAVNFYGMALARRLTNGRKSSHVVAACIYITCRMEGTAPFNLNIPSVDPCLYVMRYANRMNFGDKTHEVSRTALRLVQRMKRDWIHTGRRPSGLCGAALLIAARIHGFNRTVLDVIKEVKVHENTVRKRMQEFGETASSSLTLEEFMQVDLEEEHDPPAFLKSRKKDRSDKVEEEATEEMVKLEEEINRQIALSLAKKRGPWAKY</sequence>
<evidence type="ECO:0000256" key="3">
    <source>
        <dbReference type="ARBA" id="ARBA00022723"/>
    </source>
</evidence>
<dbReference type="PANTHER" id="PTHR11618">
    <property type="entry name" value="TRANSCRIPTION INITIATION FACTOR IIB-RELATED"/>
    <property type="match status" value="1"/>
</dbReference>
<dbReference type="FunFam" id="1.10.472.10:FF:000002">
    <property type="entry name" value="Transcription factor IIIB 90 kDa subunit"/>
    <property type="match status" value="1"/>
</dbReference>
<keyword evidence="6" id="KW-0805">Transcription regulation</keyword>
<dbReference type="Pfam" id="PF00382">
    <property type="entry name" value="TFIIB"/>
    <property type="match status" value="2"/>
</dbReference>
<evidence type="ECO:0000256" key="9">
    <source>
        <dbReference type="SAM" id="MobiDB-lite"/>
    </source>
</evidence>
<dbReference type="GO" id="GO:0000126">
    <property type="term" value="C:transcription factor TFIIIB complex"/>
    <property type="evidence" value="ECO:0007669"/>
    <property type="project" value="TreeGrafter"/>
</dbReference>
<dbReference type="InterPro" id="IPR013763">
    <property type="entry name" value="Cyclin-like_dom"/>
</dbReference>
<proteinExistence type="inferred from homology"/>
<dbReference type="InterPro" id="IPR036915">
    <property type="entry name" value="Cyclin-like_sf"/>
</dbReference>
<dbReference type="PANTHER" id="PTHR11618:SF4">
    <property type="entry name" value="TRANSCRIPTION FACTOR IIIB 90 KDA SUBUNIT"/>
    <property type="match status" value="1"/>
</dbReference>
<dbReference type="GO" id="GO:0008270">
    <property type="term" value="F:zinc ion binding"/>
    <property type="evidence" value="ECO:0007669"/>
    <property type="project" value="UniProtKB-KW"/>
</dbReference>
<dbReference type="GO" id="GO:0005634">
    <property type="term" value="C:nucleus"/>
    <property type="evidence" value="ECO:0007669"/>
    <property type="project" value="UniProtKB-SubCell"/>
</dbReference>
<evidence type="ECO:0000313" key="11">
    <source>
        <dbReference type="EMBL" id="KZS05475.1"/>
    </source>
</evidence>
<comment type="similarity">
    <text evidence="2">Belongs to the TFIIB family.</text>
</comment>
<accession>A0A162DBS3</accession>
<organism evidence="11 12">
    <name type="scientific">Daphnia magna</name>
    <dbReference type="NCBI Taxonomy" id="35525"/>
    <lineage>
        <taxon>Eukaryota</taxon>
        <taxon>Metazoa</taxon>
        <taxon>Ecdysozoa</taxon>
        <taxon>Arthropoda</taxon>
        <taxon>Crustacea</taxon>
        <taxon>Branchiopoda</taxon>
        <taxon>Diplostraca</taxon>
        <taxon>Cladocera</taxon>
        <taxon>Anomopoda</taxon>
        <taxon>Daphniidae</taxon>
        <taxon>Daphnia</taxon>
    </lineage>
</organism>
<evidence type="ECO:0000256" key="5">
    <source>
        <dbReference type="ARBA" id="ARBA00022833"/>
    </source>
</evidence>
<dbReference type="GO" id="GO:0097550">
    <property type="term" value="C:transcription preinitiation complex"/>
    <property type="evidence" value="ECO:0007669"/>
    <property type="project" value="TreeGrafter"/>
</dbReference>
<keyword evidence="8" id="KW-0539">Nucleus</keyword>
<dbReference type="GO" id="GO:0001006">
    <property type="term" value="F:RNA polymerase III type 3 promoter sequence-specific DNA binding"/>
    <property type="evidence" value="ECO:0007669"/>
    <property type="project" value="TreeGrafter"/>
</dbReference>
<dbReference type="CDD" id="cd20554">
    <property type="entry name" value="CYCLIN_TFIIIB90_rpt2"/>
    <property type="match status" value="1"/>
</dbReference>
<dbReference type="GO" id="GO:0000995">
    <property type="term" value="F:RNA polymerase III general transcription initiation factor activity"/>
    <property type="evidence" value="ECO:0007669"/>
    <property type="project" value="TreeGrafter"/>
</dbReference>
<dbReference type="Gene3D" id="1.10.472.10">
    <property type="entry name" value="Cyclin-like"/>
    <property type="match status" value="2"/>
</dbReference>
<feature type="non-terminal residue" evidence="11">
    <location>
        <position position="1"/>
    </location>
</feature>
<evidence type="ECO:0000256" key="6">
    <source>
        <dbReference type="ARBA" id="ARBA00023015"/>
    </source>
</evidence>
<dbReference type="OrthoDB" id="511529at2759"/>
<feature type="domain" description="Cyclin-like" evidence="10">
    <location>
        <begin position="8"/>
        <end position="75"/>
    </location>
</feature>
<protein>
    <submittedName>
        <fullName evidence="11">Transcription factor IIIB 90 kDa subunit</fullName>
    </submittedName>
</protein>
<comment type="subcellular location">
    <subcellularLocation>
        <location evidence="1">Nucleus</location>
    </subcellularLocation>
</comment>
<comment type="caution">
    <text evidence="11">The sequence shown here is derived from an EMBL/GenBank/DDBJ whole genome shotgun (WGS) entry which is preliminary data.</text>
</comment>
<dbReference type="SUPFAM" id="SSF47954">
    <property type="entry name" value="Cyclin-like"/>
    <property type="match status" value="2"/>
</dbReference>
<dbReference type="InterPro" id="IPR000812">
    <property type="entry name" value="TFIIB"/>
</dbReference>
<evidence type="ECO:0000256" key="1">
    <source>
        <dbReference type="ARBA" id="ARBA00004123"/>
    </source>
</evidence>
<dbReference type="GO" id="GO:0017025">
    <property type="term" value="F:TBP-class protein binding"/>
    <property type="evidence" value="ECO:0007669"/>
    <property type="project" value="InterPro"/>
</dbReference>
<keyword evidence="5" id="KW-0862">Zinc</keyword>
<evidence type="ECO:0000313" key="12">
    <source>
        <dbReference type="Proteomes" id="UP000076858"/>
    </source>
</evidence>
<keyword evidence="4" id="KW-0863">Zinc-finger</keyword>
<feature type="region of interest" description="Disordered" evidence="9">
    <location>
        <begin position="182"/>
        <end position="203"/>
    </location>
</feature>
<dbReference type="STRING" id="35525.A0A162DBS3"/>
<gene>
    <name evidence="11" type="ORF">APZ42_031327</name>
</gene>
<evidence type="ECO:0000259" key="10">
    <source>
        <dbReference type="SMART" id="SM00385"/>
    </source>
</evidence>
<keyword evidence="7" id="KW-0804">Transcription</keyword>
<dbReference type="Proteomes" id="UP000076858">
    <property type="component" value="Unassembled WGS sequence"/>
</dbReference>
<dbReference type="GO" id="GO:0070897">
    <property type="term" value="P:transcription preinitiation complex assembly"/>
    <property type="evidence" value="ECO:0007669"/>
    <property type="project" value="InterPro"/>
</dbReference>
<evidence type="ECO:0000256" key="8">
    <source>
        <dbReference type="ARBA" id="ARBA00023242"/>
    </source>
</evidence>
<feature type="non-terminal residue" evidence="11">
    <location>
        <position position="230"/>
    </location>
</feature>
<feature type="domain" description="Cyclin-like" evidence="10">
    <location>
        <begin position="76"/>
        <end position="160"/>
    </location>
</feature>
<dbReference type="EMBL" id="LRGB01002918">
    <property type="protein sequence ID" value="KZS05475.1"/>
    <property type="molecule type" value="Genomic_DNA"/>
</dbReference>
<dbReference type="InterPro" id="IPR013150">
    <property type="entry name" value="TFIIB_cyclin"/>
</dbReference>
<dbReference type="AlphaFoldDB" id="A0A162DBS3"/>